<evidence type="ECO:0000313" key="2">
    <source>
        <dbReference type="EMBL" id="MDF2258794.1"/>
    </source>
</evidence>
<gene>
    <name evidence="2" type="ORF">P2L57_24630</name>
</gene>
<dbReference type="Pfam" id="PF19974">
    <property type="entry name" value="TCAD9"/>
    <property type="match status" value="1"/>
</dbReference>
<name>A0ABT5Z4S6_9ACTN</name>
<protein>
    <recommendedName>
        <fullName evidence="1">Ternary complex associated domain-containing protein</fullName>
    </recommendedName>
</protein>
<dbReference type="Gene3D" id="3.40.50.300">
    <property type="entry name" value="P-loop containing nucleotide triphosphate hydrolases"/>
    <property type="match status" value="1"/>
</dbReference>
<feature type="domain" description="Ternary complex associated" evidence="1">
    <location>
        <begin position="45"/>
        <end position="514"/>
    </location>
</feature>
<dbReference type="InterPro" id="IPR045544">
    <property type="entry name" value="TCAD9"/>
</dbReference>
<keyword evidence="3" id="KW-1185">Reference proteome</keyword>
<dbReference type="InterPro" id="IPR027417">
    <property type="entry name" value="P-loop_NTPase"/>
</dbReference>
<proteinExistence type="predicted"/>
<dbReference type="PROSITE" id="PS00675">
    <property type="entry name" value="SIGMA54_INTERACT_1"/>
    <property type="match status" value="1"/>
</dbReference>
<organism evidence="2 3">
    <name type="scientific">Streptantibioticus ferralitis</name>
    <dbReference type="NCBI Taxonomy" id="236510"/>
    <lineage>
        <taxon>Bacteria</taxon>
        <taxon>Bacillati</taxon>
        <taxon>Actinomycetota</taxon>
        <taxon>Actinomycetes</taxon>
        <taxon>Kitasatosporales</taxon>
        <taxon>Streptomycetaceae</taxon>
        <taxon>Streptantibioticus</taxon>
    </lineage>
</organism>
<dbReference type="RefSeq" id="WP_275818187.1">
    <property type="nucleotide sequence ID" value="NZ_BAAANM010000014.1"/>
</dbReference>
<dbReference type="EMBL" id="JARHTQ010000018">
    <property type="protein sequence ID" value="MDF2258794.1"/>
    <property type="molecule type" value="Genomic_DNA"/>
</dbReference>
<accession>A0ABT5Z4S6</accession>
<sequence>MALEVLFADDCGIGDRHDRDELVAIMRGIAMSHHQQSGHWPGSVHAITVLRRLAGGRSGSEVLEILVEHGQGRSRQVVKVSTGDAAAREWQAFTNVVQSQRQVMYVPIVAVSRAVLDPTRAATGERQAVVYQHASDRVGDDTGSVRTLEELFDRALSGTEEDVSSALQAVGSLMRRLRNSLYGGAAASSNQLSLREFNESLGPDLELEVDTVKRTADASIRLHAGSPSQRELESRRVHGGEVLRTSTAPVGSADSASLSVGSSTSLTLRQLRMDGAKITGRVDATTVTVHTVGEASEQPLPPELHTLEALDVYGRVVAVRSRRWSELMARVLSRSGDFSEDPVALTRNGCSVAHPLRSLHDVLDVPGEGRVRSDVHGDLNPRNVLVIGGLIFLIDYAAAERNGYLLADPAWLEICLLREVVAQKIGWTDMCRLQRYLALASVLASHWGGENAVDRVATQLARSLDETSPALGVAFQLLWAVRRGAWQATPRAAQGRWAEHYLQHLTLAACRTFKWADADQSEVKVSASAIAAGVAAEFMDDCRHQLFKWWPAADLVTACTALLADFAPPCPRSAALLAEAIAESDRRQADPQPSGVRFQQRLPAVINALGATAIEGCRAECRNGERGYIPLEARELSPKEPISKGEGALAISPKHCLELLMRHPAVVLIGDSGSGKTTVIHELHRRMLDRLTAPIGGCGWEDDEPPPCLPLTVSALRLSEMVRGESGENAAQLLYEACALRQYLTAECLRHLLSLGAVHVTIDHMHMVGAADRGGLTAWLRDFRQSFPRVHVVVCHRAWDYHPDLLGWPAVVLHKVTPQQARTYIADTLRTQHPGNWQRITGHLEARLFGDPDAVALRDLACTPRFLRILVDHYARTLQVPASPVTLLREYVVRLLAADDEMAADEPDGELPPEIRRKLSLLESLVRHMTDRGSVISYSDAVEIFAKFRQDNAEQELKDLLATDVLRSEGSWVAFSAPLVHAYCAASVLERNASDDLESVTERILHFDWREAARLLVAKPGVDPAVISAVLRSAMAASPAYAAWLLLVVESPASPFSRELLEQQQRTLCASSSGRAAWKEAAYALARYGNEQALKILQRITTHSGSAPQAAEAALDGLVMMHRWASGPRVPAATKALEETLRHLLDPAADRQPVPDSLVLRALRSAAVAGLTSLAGHIWSRVHLSEPWAVVEQAWRTLRQLAILPDRRLRATYVEACGRRLADINQELRTTADTLTADSLNEQRMVLLGIMAFAGHLETLLDHRFRAGLAERPQWQAMLQTAADSRIRCSPLDVLASHLLTPPDPKACQEWLTLLTEENDHLAVIAAHRLLAEGYTVEASRLESIGSSASPARLAVVAGFVHCLSPRDLAVIERLVDLHSSRIAPDYIEPLSCLVSAAGTLDHELRPRLALTVQRALSEDQLENALYWPWSAAWRQAIPDRTEIAQFLALEDHQDDSAAALAFLSSVDVLLDAPPPTQSPPLTLADQERLHSLQPRLPQGLPAHRFVMVAANAGLYESLRFALEVAQDPLNMTELTWHSHGQHGLVEVCLAAHATAAVGYLGRLAYFEGHTSYAEDAYHALLHMGPQAEGLHASLERARLIGLGFLGDWRDLLSGITPDDPVLASAAHNIIEHWLPGPFTLQGETCLPHVASWISGRLKMDSLPATTRAVLAGIRDNINSKLGRYVH</sequence>
<evidence type="ECO:0000259" key="1">
    <source>
        <dbReference type="Pfam" id="PF19974"/>
    </source>
</evidence>
<comment type="caution">
    <text evidence="2">The sequence shown here is derived from an EMBL/GenBank/DDBJ whole genome shotgun (WGS) entry which is preliminary data.</text>
</comment>
<dbReference type="SUPFAM" id="SSF52540">
    <property type="entry name" value="P-loop containing nucleoside triphosphate hydrolases"/>
    <property type="match status" value="1"/>
</dbReference>
<reference evidence="2 3" key="1">
    <citation type="submission" date="2023-03" db="EMBL/GenBank/DDBJ databases">
        <title>Draft genome sequence of type strain Streptomyces ferralitis JCM 14344.</title>
        <authorList>
            <person name="Klaysubun C."/>
            <person name="Duangmal K."/>
        </authorList>
    </citation>
    <scope>NUCLEOTIDE SEQUENCE [LARGE SCALE GENOMIC DNA]</scope>
    <source>
        <strain evidence="2 3">JCM 14344</strain>
    </source>
</reference>
<dbReference type="InterPro" id="IPR025662">
    <property type="entry name" value="Sigma_54_int_dom_ATP-bd_1"/>
</dbReference>
<dbReference type="Proteomes" id="UP001220022">
    <property type="component" value="Unassembled WGS sequence"/>
</dbReference>
<evidence type="ECO:0000313" key="3">
    <source>
        <dbReference type="Proteomes" id="UP001220022"/>
    </source>
</evidence>